<dbReference type="RefSeq" id="WP_111653410.1">
    <property type="nucleotide sequence ID" value="NZ_JACHWI010000002.1"/>
</dbReference>
<dbReference type="GO" id="GO:0005737">
    <property type="term" value="C:cytoplasm"/>
    <property type="evidence" value="ECO:0007669"/>
    <property type="project" value="TreeGrafter"/>
</dbReference>
<evidence type="ECO:0000313" key="1">
    <source>
        <dbReference type="EMBL" id="RAK28332.1"/>
    </source>
</evidence>
<dbReference type="EMBL" id="QLMJ01000020">
    <property type="protein sequence ID" value="RAK28332.1"/>
    <property type="molecule type" value="Genomic_DNA"/>
</dbReference>
<accession>A0A327Z1B9</accession>
<organism evidence="1 2">
    <name type="scientific">Actinoplanes lutulentus</name>
    <dbReference type="NCBI Taxonomy" id="1287878"/>
    <lineage>
        <taxon>Bacteria</taxon>
        <taxon>Bacillati</taxon>
        <taxon>Actinomycetota</taxon>
        <taxon>Actinomycetes</taxon>
        <taxon>Micromonosporales</taxon>
        <taxon>Micromonosporaceae</taxon>
        <taxon>Actinoplanes</taxon>
    </lineage>
</organism>
<evidence type="ECO:0000313" key="2">
    <source>
        <dbReference type="Proteomes" id="UP000249341"/>
    </source>
</evidence>
<dbReference type="SUPFAM" id="SSF100950">
    <property type="entry name" value="NagB/RpiA/CoA transferase-like"/>
    <property type="match status" value="1"/>
</dbReference>
<reference evidence="1 2" key="1">
    <citation type="submission" date="2018-06" db="EMBL/GenBank/DDBJ databases">
        <title>Genomic Encyclopedia of Type Strains, Phase III (KMG-III): the genomes of soil and plant-associated and newly described type strains.</title>
        <authorList>
            <person name="Whitman W."/>
        </authorList>
    </citation>
    <scope>NUCLEOTIDE SEQUENCE [LARGE SCALE GENOMIC DNA]</scope>
    <source>
        <strain evidence="1 2">CGMCC 4.7090</strain>
    </source>
</reference>
<gene>
    <name evidence="1" type="ORF">B0I29_120100</name>
</gene>
<name>A0A327Z1B9_9ACTN</name>
<dbReference type="PANTHER" id="PTHR13017:SF0">
    <property type="entry name" value="METHENYLTETRAHYDROFOLATE SYNTHASE DOMAIN-CONTAINING PROTEIN"/>
    <property type="match status" value="1"/>
</dbReference>
<dbReference type="GO" id="GO:0016874">
    <property type="term" value="F:ligase activity"/>
    <property type="evidence" value="ECO:0007669"/>
    <property type="project" value="UniProtKB-KW"/>
</dbReference>
<dbReference type="InterPro" id="IPR037171">
    <property type="entry name" value="NagB/RpiA_transferase-like"/>
</dbReference>
<keyword evidence="2" id="KW-1185">Reference proteome</keyword>
<comment type="caution">
    <text evidence="1">The sequence shown here is derived from an EMBL/GenBank/DDBJ whole genome shotgun (WGS) entry which is preliminary data.</text>
</comment>
<dbReference type="Proteomes" id="UP000249341">
    <property type="component" value="Unassembled WGS sequence"/>
</dbReference>
<dbReference type="InterPro" id="IPR002698">
    <property type="entry name" value="FTHF_cligase"/>
</dbReference>
<dbReference type="Gene3D" id="3.40.50.10420">
    <property type="entry name" value="NagB/RpiA/CoA transferase-like"/>
    <property type="match status" value="1"/>
</dbReference>
<sequence>MSIGDDKQAIRDKVWGLLEREQAVPSGSHGKIPSFEGAERTAALLGDLDIWQQARTVKANPDHAQLPVRVRALKDGKLVYMAVPRMATLKPFYKLSPEELKVPPEEAADKRGAQSAAPRVAVSEMSPIDIVICGSVAVNRSGTRIGKGAGYSDLEVALLIEAGLITDSTIIVAPVHHLQVIEDQIPETDHDFSVDLIVTPDEVIPCSPRRRPTGLVRSDLTPDIVEAIPALGIRAEDLSS</sequence>
<dbReference type="AlphaFoldDB" id="A0A327Z1B9"/>
<dbReference type="OrthoDB" id="3242798at2"/>
<dbReference type="InterPro" id="IPR024185">
    <property type="entry name" value="FTHF_cligase-like_sf"/>
</dbReference>
<protein>
    <submittedName>
        <fullName evidence="1">5-formyltetrahydrofolate cyclo-ligase</fullName>
    </submittedName>
</protein>
<keyword evidence="1" id="KW-0436">Ligase</keyword>
<dbReference type="PANTHER" id="PTHR13017">
    <property type="entry name" value="5-FORMYLTETRAHYDROFOLATE CYCLO-LIGASE-RELATED"/>
    <property type="match status" value="1"/>
</dbReference>
<dbReference type="Pfam" id="PF01812">
    <property type="entry name" value="5-FTHF_cyc-lig"/>
    <property type="match status" value="1"/>
</dbReference>
<proteinExistence type="predicted"/>